<dbReference type="EMBL" id="ML178822">
    <property type="protein sequence ID" value="TFL02587.1"/>
    <property type="molecule type" value="Genomic_DNA"/>
</dbReference>
<dbReference type="Proteomes" id="UP000305067">
    <property type="component" value="Unassembled WGS sequence"/>
</dbReference>
<organism evidence="2 3">
    <name type="scientific">Pterulicium gracile</name>
    <dbReference type="NCBI Taxonomy" id="1884261"/>
    <lineage>
        <taxon>Eukaryota</taxon>
        <taxon>Fungi</taxon>
        <taxon>Dikarya</taxon>
        <taxon>Basidiomycota</taxon>
        <taxon>Agaricomycotina</taxon>
        <taxon>Agaricomycetes</taxon>
        <taxon>Agaricomycetidae</taxon>
        <taxon>Agaricales</taxon>
        <taxon>Pleurotineae</taxon>
        <taxon>Pterulaceae</taxon>
        <taxon>Pterulicium</taxon>
    </lineage>
</organism>
<dbReference type="AlphaFoldDB" id="A0A5C3QM35"/>
<dbReference type="OrthoDB" id="5424209at2759"/>
<gene>
    <name evidence="2" type="ORF">BDV98DRAFT_433505</name>
</gene>
<keyword evidence="3" id="KW-1185">Reference proteome</keyword>
<reference evidence="2 3" key="1">
    <citation type="journal article" date="2019" name="Nat. Ecol. Evol.">
        <title>Megaphylogeny resolves global patterns of mushroom evolution.</title>
        <authorList>
            <person name="Varga T."/>
            <person name="Krizsan K."/>
            <person name="Foldi C."/>
            <person name="Dima B."/>
            <person name="Sanchez-Garcia M."/>
            <person name="Sanchez-Ramirez S."/>
            <person name="Szollosi G.J."/>
            <person name="Szarkandi J.G."/>
            <person name="Papp V."/>
            <person name="Albert L."/>
            <person name="Andreopoulos W."/>
            <person name="Angelini C."/>
            <person name="Antonin V."/>
            <person name="Barry K.W."/>
            <person name="Bougher N.L."/>
            <person name="Buchanan P."/>
            <person name="Buyck B."/>
            <person name="Bense V."/>
            <person name="Catcheside P."/>
            <person name="Chovatia M."/>
            <person name="Cooper J."/>
            <person name="Damon W."/>
            <person name="Desjardin D."/>
            <person name="Finy P."/>
            <person name="Geml J."/>
            <person name="Haridas S."/>
            <person name="Hughes K."/>
            <person name="Justo A."/>
            <person name="Karasinski D."/>
            <person name="Kautmanova I."/>
            <person name="Kiss B."/>
            <person name="Kocsube S."/>
            <person name="Kotiranta H."/>
            <person name="LaButti K.M."/>
            <person name="Lechner B.E."/>
            <person name="Liimatainen K."/>
            <person name="Lipzen A."/>
            <person name="Lukacs Z."/>
            <person name="Mihaltcheva S."/>
            <person name="Morgado L.N."/>
            <person name="Niskanen T."/>
            <person name="Noordeloos M.E."/>
            <person name="Ohm R.A."/>
            <person name="Ortiz-Santana B."/>
            <person name="Ovrebo C."/>
            <person name="Racz N."/>
            <person name="Riley R."/>
            <person name="Savchenko A."/>
            <person name="Shiryaev A."/>
            <person name="Soop K."/>
            <person name="Spirin V."/>
            <person name="Szebenyi C."/>
            <person name="Tomsovsky M."/>
            <person name="Tulloss R.E."/>
            <person name="Uehling J."/>
            <person name="Grigoriev I.V."/>
            <person name="Vagvolgyi C."/>
            <person name="Papp T."/>
            <person name="Martin F.M."/>
            <person name="Miettinen O."/>
            <person name="Hibbett D.S."/>
            <person name="Nagy L.G."/>
        </authorList>
    </citation>
    <scope>NUCLEOTIDE SEQUENCE [LARGE SCALE GENOMIC DNA]</scope>
    <source>
        <strain evidence="2 3">CBS 309.79</strain>
    </source>
</reference>
<accession>A0A5C3QM35</accession>
<evidence type="ECO:0000256" key="1">
    <source>
        <dbReference type="SAM" id="MobiDB-lite"/>
    </source>
</evidence>
<evidence type="ECO:0000313" key="3">
    <source>
        <dbReference type="Proteomes" id="UP000305067"/>
    </source>
</evidence>
<proteinExistence type="predicted"/>
<feature type="region of interest" description="Disordered" evidence="1">
    <location>
        <begin position="1"/>
        <end position="34"/>
    </location>
</feature>
<protein>
    <submittedName>
        <fullName evidence="2">Uncharacterized protein</fullName>
    </submittedName>
</protein>
<evidence type="ECO:0000313" key="2">
    <source>
        <dbReference type="EMBL" id="TFL02587.1"/>
    </source>
</evidence>
<sequence length="118" mass="12818">MRRQSSVSSPLGLLMTRPPSSTTRETPDLLSPPTISVKRPVKTSRWRDAIVCKRGHATRTSIGRLGGFKSCRRLWQFELGGNGSGFDTICVPLVAILGLQSELATGMHSLPCLPVVQC</sequence>
<name>A0A5C3QM35_9AGAR</name>